<gene>
    <name evidence="1" type="ORF">FBD94_18320</name>
</gene>
<dbReference type="PROSITE" id="PS51257">
    <property type="entry name" value="PROKAR_LIPOPROTEIN"/>
    <property type="match status" value="1"/>
</dbReference>
<comment type="caution">
    <text evidence="1">The sequence shown here is derived from an EMBL/GenBank/DDBJ whole genome shotgun (WGS) entry which is preliminary data.</text>
</comment>
<name>A0A4U1G4F8_9SPHI</name>
<sequence>MKTNIKYLAILIFAVIAACKKDSMPTASEPHTDAYARLDNPANDVDHQIFLLYQQSNIPLLYSDTLRKTPLNVVNLNYTLSGANTNYVYTYPKNKADILNGIAFVKNQILPPLNKVKMYSITLLDTLKTVTVYSPTYSVTAYFTVLPGLTTFGIANIPKIQNMTATQLSAYKADIFTNVVLNPLNASDLLKSFNAVSANFYNKYAYGTELTISYVPLADKRTYGLIPDGTESPSGYSIGNQTADLKLFLTKTFTLSTADFQAQYGAYPLIMSKYNILKAAITTLGFDLTKI</sequence>
<dbReference type="Proteomes" id="UP000309594">
    <property type="component" value="Unassembled WGS sequence"/>
</dbReference>
<protein>
    <submittedName>
        <fullName evidence="1">Uncharacterized protein</fullName>
    </submittedName>
</protein>
<proteinExistence type="predicted"/>
<evidence type="ECO:0000313" key="2">
    <source>
        <dbReference type="Proteomes" id="UP000309594"/>
    </source>
</evidence>
<dbReference type="AlphaFoldDB" id="A0A4U1G4F8"/>
<accession>A0A4U1G4F8</accession>
<dbReference type="RefSeq" id="WP_136881286.1">
    <property type="nucleotide sequence ID" value="NZ_SWDX01000007.1"/>
</dbReference>
<reference evidence="1 2" key="1">
    <citation type="submission" date="2019-04" db="EMBL/GenBank/DDBJ databases">
        <title>Pedobacter sp. RP-1-16 sp. nov., isolated from Arctic soil.</title>
        <authorList>
            <person name="Dahal R.H."/>
            <person name="Kim D.-U."/>
        </authorList>
    </citation>
    <scope>NUCLEOTIDE SEQUENCE [LARGE SCALE GENOMIC DNA]</scope>
    <source>
        <strain evidence="1 2">RP-1-16</strain>
    </source>
</reference>
<evidence type="ECO:0000313" key="1">
    <source>
        <dbReference type="EMBL" id="TKC58571.1"/>
    </source>
</evidence>
<organism evidence="1 2">
    <name type="scientific">Pedobacter hiemivivus</name>
    <dbReference type="NCBI Taxonomy" id="2530454"/>
    <lineage>
        <taxon>Bacteria</taxon>
        <taxon>Pseudomonadati</taxon>
        <taxon>Bacteroidota</taxon>
        <taxon>Sphingobacteriia</taxon>
        <taxon>Sphingobacteriales</taxon>
        <taxon>Sphingobacteriaceae</taxon>
        <taxon>Pedobacter</taxon>
    </lineage>
</organism>
<dbReference type="EMBL" id="SWDX01000007">
    <property type="protein sequence ID" value="TKC58571.1"/>
    <property type="molecule type" value="Genomic_DNA"/>
</dbReference>